<dbReference type="AlphaFoldDB" id="A0A953M0U9"/>
<dbReference type="SUPFAM" id="SSF52980">
    <property type="entry name" value="Restriction endonuclease-like"/>
    <property type="match status" value="1"/>
</dbReference>
<gene>
    <name evidence="3" type="ORF">K8I29_00445</name>
</gene>
<dbReference type="Gene3D" id="3.40.1350.10">
    <property type="match status" value="1"/>
</dbReference>
<dbReference type="HAMAP" id="MF_00048">
    <property type="entry name" value="UPF0102"/>
    <property type="match status" value="1"/>
</dbReference>
<dbReference type="PANTHER" id="PTHR34039:SF1">
    <property type="entry name" value="UPF0102 PROTEIN YRAN"/>
    <property type="match status" value="1"/>
</dbReference>
<sequence length="115" mass="13274">MIQSLGDDGEELAVDYLRNRGCTVLHRNYRTPVGEVDIIVRDRETVVFVEVKARSTLSFGQPFEAVDLRKQAKLRKIALYYLKQRGMEAPVRFDVISILFRKGKGEITHIKEAFF</sequence>
<dbReference type="CDD" id="cd20736">
    <property type="entry name" value="PoNe_Nuclease"/>
    <property type="match status" value="1"/>
</dbReference>
<reference evidence="3" key="2">
    <citation type="submission" date="2021-08" db="EMBL/GenBank/DDBJ databases">
        <authorList>
            <person name="Dalcin Martins P."/>
        </authorList>
    </citation>
    <scope>NUCLEOTIDE SEQUENCE</scope>
    <source>
        <strain evidence="3">MAG_39</strain>
    </source>
</reference>
<dbReference type="Proteomes" id="UP000705867">
    <property type="component" value="Unassembled WGS sequence"/>
</dbReference>
<reference evidence="3" key="1">
    <citation type="journal article" date="2021" name="bioRxiv">
        <title>Unraveling nitrogen, sulfur and carbon metabolic pathways and microbial community transcriptional responses to substrate deprivation and toxicity stresses in a bioreactor mimicking anoxic brackish coastal sediment conditions.</title>
        <authorList>
            <person name="Martins P.D."/>
            <person name="Echeveste M.J."/>
            <person name="Arshad A."/>
            <person name="Kurth J."/>
            <person name="Ouboter H."/>
            <person name="Jetten M.S.M."/>
            <person name="Welte C.U."/>
        </authorList>
    </citation>
    <scope>NUCLEOTIDE SEQUENCE</scope>
    <source>
        <strain evidence="3">MAG_39</strain>
    </source>
</reference>
<dbReference type="NCBIfam" id="NF009154">
    <property type="entry name" value="PRK12497.3-3"/>
    <property type="match status" value="1"/>
</dbReference>
<name>A0A953M0U9_9BACT</name>
<evidence type="ECO:0000313" key="4">
    <source>
        <dbReference type="Proteomes" id="UP000705867"/>
    </source>
</evidence>
<dbReference type="InterPro" id="IPR003509">
    <property type="entry name" value="UPF0102_YraN-like"/>
</dbReference>
<dbReference type="Pfam" id="PF02021">
    <property type="entry name" value="UPF0102"/>
    <property type="match status" value="1"/>
</dbReference>
<dbReference type="EMBL" id="JAIOIV010000007">
    <property type="protein sequence ID" value="MBZ0154668.1"/>
    <property type="molecule type" value="Genomic_DNA"/>
</dbReference>
<organism evidence="3 4">
    <name type="scientific">Candidatus Nitrobium versatile</name>
    <dbReference type="NCBI Taxonomy" id="2884831"/>
    <lineage>
        <taxon>Bacteria</taxon>
        <taxon>Pseudomonadati</taxon>
        <taxon>Nitrospirota</taxon>
        <taxon>Nitrospiria</taxon>
        <taxon>Nitrospirales</taxon>
        <taxon>Nitrospiraceae</taxon>
        <taxon>Candidatus Nitrobium</taxon>
    </lineage>
</organism>
<evidence type="ECO:0000256" key="2">
    <source>
        <dbReference type="HAMAP-Rule" id="MF_00048"/>
    </source>
</evidence>
<evidence type="ECO:0000256" key="1">
    <source>
        <dbReference type="ARBA" id="ARBA00006738"/>
    </source>
</evidence>
<dbReference type="NCBIfam" id="TIGR00252">
    <property type="entry name" value="YraN family protein"/>
    <property type="match status" value="1"/>
</dbReference>
<evidence type="ECO:0000313" key="3">
    <source>
        <dbReference type="EMBL" id="MBZ0154668.1"/>
    </source>
</evidence>
<comment type="similarity">
    <text evidence="1 2">Belongs to the UPF0102 family.</text>
</comment>
<proteinExistence type="inferred from homology"/>
<dbReference type="GO" id="GO:0003676">
    <property type="term" value="F:nucleic acid binding"/>
    <property type="evidence" value="ECO:0007669"/>
    <property type="project" value="InterPro"/>
</dbReference>
<accession>A0A953M0U9</accession>
<comment type="caution">
    <text evidence="3">The sequence shown here is derived from an EMBL/GenBank/DDBJ whole genome shotgun (WGS) entry which is preliminary data.</text>
</comment>
<protein>
    <recommendedName>
        <fullName evidence="2">UPF0102 protein K8I29_00445</fullName>
    </recommendedName>
</protein>
<dbReference type="InterPro" id="IPR011335">
    <property type="entry name" value="Restrct_endonuc-II-like"/>
</dbReference>
<dbReference type="InterPro" id="IPR011856">
    <property type="entry name" value="tRNA_endonuc-like_dom_sf"/>
</dbReference>
<dbReference type="PANTHER" id="PTHR34039">
    <property type="entry name" value="UPF0102 PROTEIN YRAN"/>
    <property type="match status" value="1"/>
</dbReference>
<dbReference type="NCBIfam" id="NF009150">
    <property type="entry name" value="PRK12497.1-3"/>
    <property type="match status" value="1"/>
</dbReference>